<protein>
    <submittedName>
        <fullName evidence="7">Transporter substrate-binding domain-containing protein</fullName>
    </submittedName>
</protein>
<dbReference type="Proteomes" id="UP000594749">
    <property type="component" value="Chromosome"/>
</dbReference>
<dbReference type="GO" id="GO:0006865">
    <property type="term" value="P:amino acid transport"/>
    <property type="evidence" value="ECO:0007669"/>
    <property type="project" value="TreeGrafter"/>
</dbReference>
<evidence type="ECO:0000313" key="8">
    <source>
        <dbReference type="Proteomes" id="UP000594749"/>
    </source>
</evidence>
<reference evidence="7 8" key="1">
    <citation type="submission" date="2020-10" db="EMBL/GenBank/DDBJ databases">
        <title>Campylobacter and Helicobacter PacBio genomes.</title>
        <authorList>
            <person name="Lane C."/>
        </authorList>
    </citation>
    <scope>NUCLEOTIDE SEQUENCE [LARGE SCALE GENOMIC DNA]</scope>
    <source>
        <strain evidence="7 8">2016D-0077</strain>
    </source>
</reference>
<accession>A0A7M1LHQ6</accession>
<name>A0A7M1LHQ6_9BACT</name>
<feature type="domain" description="Ionotropic glutamate receptor C-terminal" evidence="6">
    <location>
        <begin position="28"/>
        <end position="239"/>
    </location>
</feature>
<dbReference type="OrthoDB" id="368476at2"/>
<dbReference type="EMBL" id="CP063078">
    <property type="protein sequence ID" value="QOQ87396.1"/>
    <property type="molecule type" value="Genomic_DNA"/>
</dbReference>
<organism evidence="7 8">
    <name type="scientific">Campylobacter corcagiensis</name>
    <dbReference type="NCBI Taxonomy" id="1448857"/>
    <lineage>
        <taxon>Bacteria</taxon>
        <taxon>Pseudomonadati</taxon>
        <taxon>Campylobacterota</taxon>
        <taxon>Epsilonproteobacteria</taxon>
        <taxon>Campylobacterales</taxon>
        <taxon>Campylobacteraceae</taxon>
        <taxon>Campylobacter</taxon>
    </lineage>
</organism>
<proteinExistence type="inferred from homology"/>
<dbReference type="PANTHER" id="PTHR30085">
    <property type="entry name" value="AMINO ACID ABC TRANSPORTER PERMEASE"/>
    <property type="match status" value="1"/>
</dbReference>
<keyword evidence="8" id="KW-1185">Reference proteome</keyword>
<dbReference type="AlphaFoldDB" id="A0A7M1LHQ6"/>
<feature type="domain" description="Solute-binding protein family 3/N-terminal" evidence="5">
    <location>
        <begin position="28"/>
        <end position="261"/>
    </location>
</feature>
<dbReference type="Pfam" id="PF00497">
    <property type="entry name" value="SBP_bac_3"/>
    <property type="match status" value="1"/>
</dbReference>
<dbReference type="SUPFAM" id="SSF53850">
    <property type="entry name" value="Periplasmic binding protein-like II"/>
    <property type="match status" value="1"/>
</dbReference>
<evidence type="ECO:0000256" key="1">
    <source>
        <dbReference type="ARBA" id="ARBA00010333"/>
    </source>
</evidence>
<gene>
    <name evidence="7" type="ORF">IMC76_00830</name>
</gene>
<dbReference type="PANTHER" id="PTHR30085:SF6">
    <property type="entry name" value="ABC TRANSPORTER GLUTAMINE-BINDING PROTEIN GLNH"/>
    <property type="match status" value="1"/>
</dbReference>
<evidence type="ECO:0000256" key="3">
    <source>
        <dbReference type="ARBA" id="ARBA00022729"/>
    </source>
</evidence>
<feature type="signal peptide" evidence="4">
    <location>
        <begin position="1"/>
        <end position="19"/>
    </location>
</feature>
<keyword evidence="3 4" id="KW-0732">Signal</keyword>
<dbReference type="GO" id="GO:0030288">
    <property type="term" value="C:outer membrane-bounded periplasmic space"/>
    <property type="evidence" value="ECO:0007669"/>
    <property type="project" value="TreeGrafter"/>
</dbReference>
<keyword evidence="2" id="KW-0813">Transport</keyword>
<dbReference type="InterPro" id="IPR051455">
    <property type="entry name" value="Bact_solute-bind_prot3"/>
</dbReference>
<dbReference type="InterPro" id="IPR001638">
    <property type="entry name" value="Solute-binding_3/MltF_N"/>
</dbReference>
<dbReference type="GO" id="GO:0005576">
    <property type="term" value="C:extracellular region"/>
    <property type="evidence" value="ECO:0007669"/>
    <property type="project" value="TreeGrafter"/>
</dbReference>
<feature type="chain" id="PRO_5029773516" evidence="4">
    <location>
        <begin position="20"/>
        <end position="268"/>
    </location>
</feature>
<dbReference type="Gene3D" id="3.40.190.10">
    <property type="entry name" value="Periplasmic binding protein-like II"/>
    <property type="match status" value="2"/>
</dbReference>
<dbReference type="GO" id="GO:0016020">
    <property type="term" value="C:membrane"/>
    <property type="evidence" value="ECO:0007669"/>
    <property type="project" value="InterPro"/>
</dbReference>
<evidence type="ECO:0000256" key="4">
    <source>
        <dbReference type="SAM" id="SignalP"/>
    </source>
</evidence>
<dbReference type="GO" id="GO:0015276">
    <property type="term" value="F:ligand-gated monoatomic ion channel activity"/>
    <property type="evidence" value="ECO:0007669"/>
    <property type="project" value="InterPro"/>
</dbReference>
<evidence type="ECO:0000313" key="7">
    <source>
        <dbReference type="EMBL" id="QOQ87396.1"/>
    </source>
</evidence>
<sequence>MKKILLCLALVASSLFSNSLSEIKNSGVIRVGVFTDQPPFGSYKDGQFEGFEVDFANRIARDIFGQNGGKVEFVPTKAAERIDFLQNNKVDIILATLTITDERSRMVDFSMPYFAVNIGVLTRKDDNIKSVSDLRGRPVLVESGTTGELFFKKEGYTVVECPNSNECYRMLKDNKADAYANDNLIVLAYPVIDRSVSVDIKNLGASDFLGIAVQKGNKELLDVINKELINLSKEGFFRKSFKDTIDPFYKGTAEEKYFLLDDIYSIFG</sequence>
<evidence type="ECO:0000259" key="5">
    <source>
        <dbReference type="SMART" id="SM00062"/>
    </source>
</evidence>
<dbReference type="SMART" id="SM00062">
    <property type="entry name" value="PBPb"/>
    <property type="match status" value="1"/>
</dbReference>
<evidence type="ECO:0000256" key="2">
    <source>
        <dbReference type="ARBA" id="ARBA00022448"/>
    </source>
</evidence>
<dbReference type="SMART" id="SM00079">
    <property type="entry name" value="PBPe"/>
    <property type="match status" value="1"/>
</dbReference>
<evidence type="ECO:0000259" key="6">
    <source>
        <dbReference type="SMART" id="SM00079"/>
    </source>
</evidence>
<dbReference type="InterPro" id="IPR001320">
    <property type="entry name" value="Iontro_rcpt_C"/>
</dbReference>
<comment type="similarity">
    <text evidence="1">Belongs to the bacterial solute-binding protein 3 family.</text>
</comment>
<dbReference type="RefSeq" id="WP_025802958.1">
    <property type="nucleotide sequence ID" value="NZ_CP053842.1"/>
</dbReference>